<dbReference type="Pfam" id="PF11845">
    <property type="entry name" value="Tll0287-like"/>
    <property type="match status" value="1"/>
</dbReference>
<protein>
    <recommendedName>
        <fullName evidence="2">Tll0287-like domain-containing protein</fullName>
    </recommendedName>
</protein>
<reference evidence="3 4" key="1">
    <citation type="submission" date="2017-10" db="EMBL/GenBank/DDBJ databases">
        <title>Genomics of the genus Arcobacter.</title>
        <authorList>
            <person name="Perez-Cataluna A."/>
            <person name="Figueras M.J."/>
        </authorList>
    </citation>
    <scope>NUCLEOTIDE SEQUENCE [LARGE SCALE GENOMIC DNA]</scope>
    <source>
        <strain evidence="3 4">CECT 8993</strain>
    </source>
</reference>
<dbReference type="RefSeq" id="WP_128981333.1">
    <property type="nucleotide sequence ID" value="NZ_PDKJ01000007.1"/>
</dbReference>
<dbReference type="EMBL" id="PDKJ01000007">
    <property type="protein sequence ID" value="RXJ67971.1"/>
    <property type="molecule type" value="Genomic_DNA"/>
</dbReference>
<dbReference type="Proteomes" id="UP000290172">
    <property type="component" value="Unassembled WGS sequence"/>
</dbReference>
<feature type="domain" description="Tll0287-like" evidence="2">
    <location>
        <begin position="43"/>
        <end position="190"/>
    </location>
</feature>
<sequence>MIFKNSLIFLLSMLFVQNIYAQEVTLIEAKELASKVTKEFESRLKRELKEAKRVEDTKGMTDYCINESKKVLEEINSKYGPKVSIKRVSLNNRNEKAKPENNEVNILKAFDLIQKSDAYEPEQIVQVINDNTYKIYSPIEMNSRDCKKCHGLDEKIDKESKRRFSEVYKNDRGYGHKSGDIRGAVVITISR</sequence>
<evidence type="ECO:0000256" key="1">
    <source>
        <dbReference type="SAM" id="SignalP"/>
    </source>
</evidence>
<evidence type="ECO:0000259" key="2">
    <source>
        <dbReference type="Pfam" id="PF11845"/>
    </source>
</evidence>
<feature type="signal peptide" evidence="1">
    <location>
        <begin position="1"/>
        <end position="21"/>
    </location>
</feature>
<keyword evidence="1" id="KW-0732">Signal</keyword>
<gene>
    <name evidence="3" type="ORF">CRV08_09180</name>
</gene>
<organism evidence="3 4">
    <name type="scientific">Halarcobacter ebronensis</name>
    <dbReference type="NCBI Taxonomy" id="1462615"/>
    <lineage>
        <taxon>Bacteria</taxon>
        <taxon>Pseudomonadati</taxon>
        <taxon>Campylobacterota</taxon>
        <taxon>Epsilonproteobacteria</taxon>
        <taxon>Campylobacterales</taxon>
        <taxon>Arcobacteraceae</taxon>
        <taxon>Halarcobacter</taxon>
    </lineage>
</organism>
<name>A0A4Q0YGR6_9BACT</name>
<evidence type="ECO:0000313" key="3">
    <source>
        <dbReference type="EMBL" id="RXJ67971.1"/>
    </source>
</evidence>
<evidence type="ECO:0000313" key="4">
    <source>
        <dbReference type="Proteomes" id="UP000290172"/>
    </source>
</evidence>
<dbReference type="AlphaFoldDB" id="A0A4Q0YGR6"/>
<accession>A0A4Q0YGR6</accession>
<comment type="caution">
    <text evidence="3">The sequence shown here is derived from an EMBL/GenBank/DDBJ whole genome shotgun (WGS) entry which is preliminary data.</text>
</comment>
<dbReference type="InterPro" id="IPR021796">
    <property type="entry name" value="Tll0287-like_dom"/>
</dbReference>
<feature type="chain" id="PRO_5020244766" description="Tll0287-like domain-containing protein" evidence="1">
    <location>
        <begin position="22"/>
        <end position="191"/>
    </location>
</feature>
<proteinExistence type="predicted"/>